<name>A0A3S3PI74_9SPHI</name>
<reference evidence="1 2" key="1">
    <citation type="submission" date="2018-06" db="EMBL/GenBank/DDBJ databases">
        <title>Pedobacter endophyticus sp. nov., an endophytic bacterium isolated from a leaf of Triticum aestivum.</title>
        <authorList>
            <person name="Zhang L."/>
        </authorList>
    </citation>
    <scope>NUCLEOTIDE SEQUENCE [LARGE SCALE GENOMIC DNA]</scope>
    <source>
        <strain evidence="1 2">CM134L-2</strain>
    </source>
</reference>
<evidence type="ECO:0000313" key="2">
    <source>
        <dbReference type="Proteomes" id="UP000284120"/>
    </source>
</evidence>
<dbReference type="RefSeq" id="WP_113645561.1">
    <property type="nucleotide sequence ID" value="NZ_QMHN01000001.1"/>
</dbReference>
<keyword evidence="2" id="KW-1185">Reference proteome</keyword>
<gene>
    <name evidence="1" type="ORF">DPV69_01605</name>
</gene>
<dbReference type="Proteomes" id="UP000284120">
    <property type="component" value="Unassembled WGS sequence"/>
</dbReference>
<organism evidence="1 2">
    <name type="scientific">Pedobacter chitinilyticus</name>
    <dbReference type="NCBI Taxonomy" id="2233776"/>
    <lineage>
        <taxon>Bacteria</taxon>
        <taxon>Pseudomonadati</taxon>
        <taxon>Bacteroidota</taxon>
        <taxon>Sphingobacteriia</taxon>
        <taxon>Sphingobacteriales</taxon>
        <taxon>Sphingobacteriaceae</taxon>
        <taxon>Pedobacter</taxon>
    </lineage>
</organism>
<dbReference type="AlphaFoldDB" id="A0A3S3PI74"/>
<dbReference type="EMBL" id="SAYW01000001">
    <property type="protein sequence ID" value="RWU10065.1"/>
    <property type="molecule type" value="Genomic_DNA"/>
</dbReference>
<evidence type="ECO:0000313" key="1">
    <source>
        <dbReference type="EMBL" id="RWU10065.1"/>
    </source>
</evidence>
<accession>A0A3S3PI74</accession>
<sequence>METKTATIKRQTDQSKLVLQGHTSSFEIILTEDNPNNIKSIFNLIIKDLKNGLIQFQLNDDKEDMYYHICKEYIKQLNAEMIIIYQELERYDLVVVEGKEDPVTNQTS</sequence>
<proteinExistence type="predicted"/>
<dbReference type="OrthoDB" id="1265891at2"/>
<protein>
    <submittedName>
        <fullName evidence="1">Uncharacterized protein</fullName>
    </submittedName>
</protein>
<comment type="caution">
    <text evidence="1">The sequence shown here is derived from an EMBL/GenBank/DDBJ whole genome shotgun (WGS) entry which is preliminary data.</text>
</comment>